<evidence type="ECO:0000256" key="1">
    <source>
        <dbReference type="SAM" id="MobiDB-lite"/>
    </source>
</evidence>
<dbReference type="GeneID" id="68093665"/>
<dbReference type="RefSeq" id="XP_044551607.1">
    <property type="nucleotide sequence ID" value="XM_044687816.1"/>
</dbReference>
<feature type="compositionally biased region" description="Low complexity" evidence="1">
    <location>
        <begin position="461"/>
        <end position="471"/>
    </location>
</feature>
<evidence type="ECO:0000313" key="2">
    <source>
        <dbReference type="EMBL" id="KAG2387615.1"/>
    </source>
</evidence>
<feature type="compositionally biased region" description="Low complexity" evidence="1">
    <location>
        <begin position="503"/>
        <end position="517"/>
    </location>
</feature>
<dbReference type="EMBL" id="PYSW02000012">
    <property type="protein sequence ID" value="KAG2387615.1"/>
    <property type="molecule type" value="Genomic_DNA"/>
</dbReference>
<keyword evidence="3" id="KW-1185">Reference proteome</keyword>
<dbReference type="Proteomes" id="UP000816034">
    <property type="component" value="Unassembled WGS sequence"/>
</dbReference>
<proteinExistence type="predicted"/>
<feature type="region of interest" description="Disordered" evidence="1">
    <location>
        <begin position="501"/>
        <end position="603"/>
    </location>
</feature>
<feature type="compositionally biased region" description="Polar residues" evidence="1">
    <location>
        <begin position="529"/>
        <end position="565"/>
    </location>
</feature>
<feature type="compositionally biased region" description="Low complexity" evidence="1">
    <location>
        <begin position="122"/>
        <end position="137"/>
    </location>
</feature>
<name>A0AA88GVE5_NAELO</name>
<feature type="compositionally biased region" description="Low complexity" evidence="1">
    <location>
        <begin position="577"/>
        <end position="592"/>
    </location>
</feature>
<reference evidence="2 3" key="1">
    <citation type="journal article" date="2018" name="BMC Genomics">
        <title>The genome of Naegleria lovaniensis, the basis for a comparative approach to unravel pathogenicity factors of the human pathogenic amoeba N. fowleri.</title>
        <authorList>
            <person name="Liechti N."/>
            <person name="Schurch N."/>
            <person name="Bruggmann R."/>
            <person name="Wittwer M."/>
        </authorList>
    </citation>
    <scope>NUCLEOTIDE SEQUENCE [LARGE SCALE GENOMIC DNA]</scope>
    <source>
        <strain evidence="2 3">ATCC 30569</strain>
    </source>
</reference>
<feature type="region of interest" description="Disordered" evidence="1">
    <location>
        <begin position="28"/>
        <end position="59"/>
    </location>
</feature>
<dbReference type="AlphaFoldDB" id="A0AA88GVE5"/>
<gene>
    <name evidence="2" type="ORF">C9374_001209</name>
</gene>
<dbReference type="SUPFAM" id="SSF52047">
    <property type="entry name" value="RNI-like"/>
    <property type="match status" value="1"/>
</dbReference>
<organism evidence="2 3">
    <name type="scientific">Naegleria lovaniensis</name>
    <name type="common">Amoeba</name>
    <dbReference type="NCBI Taxonomy" id="51637"/>
    <lineage>
        <taxon>Eukaryota</taxon>
        <taxon>Discoba</taxon>
        <taxon>Heterolobosea</taxon>
        <taxon>Tetramitia</taxon>
        <taxon>Eutetramitia</taxon>
        <taxon>Vahlkampfiidae</taxon>
        <taxon>Naegleria</taxon>
    </lineage>
</organism>
<feature type="region of interest" description="Disordered" evidence="1">
    <location>
        <begin position="460"/>
        <end position="487"/>
    </location>
</feature>
<feature type="compositionally biased region" description="Low complexity" evidence="1">
    <location>
        <begin position="29"/>
        <end position="56"/>
    </location>
</feature>
<feature type="region of interest" description="Disordered" evidence="1">
    <location>
        <begin position="315"/>
        <end position="342"/>
    </location>
</feature>
<protein>
    <submittedName>
        <fullName evidence="2">Uncharacterized protein</fullName>
    </submittedName>
</protein>
<evidence type="ECO:0000313" key="3">
    <source>
        <dbReference type="Proteomes" id="UP000816034"/>
    </source>
</evidence>
<feature type="region of interest" description="Disordered" evidence="1">
    <location>
        <begin position="119"/>
        <end position="145"/>
    </location>
</feature>
<feature type="compositionally biased region" description="Polar residues" evidence="1">
    <location>
        <begin position="316"/>
        <end position="325"/>
    </location>
</feature>
<accession>A0AA88GVE5</accession>
<comment type="caution">
    <text evidence="2">The sequence shown here is derived from an EMBL/GenBank/DDBJ whole genome shotgun (WGS) entry which is preliminary data.</text>
</comment>
<feature type="compositionally biased region" description="Low complexity" evidence="1">
    <location>
        <begin position="332"/>
        <end position="342"/>
    </location>
</feature>
<sequence length="1048" mass="117399">MSTPTTTTPPHSRNLLRNSLCIEVIPNQSSSSSTGIHSSSSSTSTFNSPHSPLSLLNHHHSTSNNVRITSPLSITSSTNSRARYSVVTCGSNGHLPNVTTDWDIKKIQEEIRIATMMTKNHTPSSSDSSLNTVLSPSNNISPKEIPKTPILDIKKTEKESEAESFYKIITSSRNRSRTLDSVTPRKSISSNTKDVDMAVIPNMSITTTNGQIVENIALSPFTKIEQPIANLILKFCTIYEFSALCRVTQQWNYFTKMYLKDFADSENLKTCLALLYCKLSQCLTDVVEFEDRPLKKVFQQLHQHRHLITKLPKIVSTPSSNTTSPLKKHTESTSSSPSNSQQQPLLPLHELFYESYISYFGTIVPRLAWHISRKNVKKRITFNEIQFHLTVEMFLRVDDINTISLDTYDIEQYIHKTCNSSFAAQLMTSVFAYFTVFFMRFDEYISNTVIAGSGVNSPILRKQNSSKSTSSNKKRNSKTPHDHPIGEEIFSFDSTTTADVSPSALSKKSSAGGSLSSHNEELTSVARKTVSSGILPTGGTSRRPSLKNLLSTSHESTVGSSNSPYLLSPRSPTLMMRNNSSSSSSSNSNHSGNNGGRRGSFKDVSPIGSSFKFDRGDFLISQQSIHSGSRGDEVSQVTTETDEVDVEADADVETFNSVASASTSLPNKVKYLEIVPKATCELGYMFLMDFFKIISRYCKKTSFNYANFSEAEKARIHYLSTLSISPYSDSAAAFMSNTDEGQVSRKNILKFKGICHAMADSEFITCLVMSGKEWNSEDVCILFNSFNLLEKRSRRDNYCVDLVLPTHIELVEENFSQNVSQQEDEQQHSSSFNTRYEDNDTTMVKWPSFLNTVYLTEMNESLIFHDRWFGEGPKIREIHLNLGLADSSLLTFGTLNHCRNTLRHLYVSECTLNYKIGSNFVNVMKELDLETLSLERFHLDSENWRMLFEDYLQHSSNSLQTIRLIDCINQLSDVSSFVHNIQVRSIQLAKVELKLKHFGDEEKGAVSGLLEHLLLNGNAKTIIADSISSQNKVHSSLSRKKKKGCIIS</sequence>